<evidence type="ECO:0000313" key="2">
    <source>
        <dbReference type="EMBL" id="KAA3455696.1"/>
    </source>
</evidence>
<reference evidence="3" key="1">
    <citation type="journal article" date="2019" name="Plant Biotechnol. J.">
        <title>Genome sequencing of the Australian wild diploid species Gossypium australe highlights disease resistance and delayed gland morphogenesis.</title>
        <authorList>
            <person name="Cai Y."/>
            <person name="Cai X."/>
            <person name="Wang Q."/>
            <person name="Wang P."/>
            <person name="Zhang Y."/>
            <person name="Cai C."/>
            <person name="Xu Y."/>
            <person name="Wang K."/>
            <person name="Zhou Z."/>
            <person name="Wang C."/>
            <person name="Geng S."/>
            <person name="Li B."/>
            <person name="Dong Q."/>
            <person name="Hou Y."/>
            <person name="Wang H."/>
            <person name="Ai P."/>
            <person name="Liu Z."/>
            <person name="Yi F."/>
            <person name="Sun M."/>
            <person name="An G."/>
            <person name="Cheng J."/>
            <person name="Zhang Y."/>
            <person name="Shi Q."/>
            <person name="Xie Y."/>
            <person name="Shi X."/>
            <person name="Chang Y."/>
            <person name="Huang F."/>
            <person name="Chen Y."/>
            <person name="Hong S."/>
            <person name="Mi L."/>
            <person name="Sun Q."/>
            <person name="Zhang L."/>
            <person name="Zhou B."/>
            <person name="Peng R."/>
            <person name="Zhang X."/>
            <person name="Liu F."/>
        </authorList>
    </citation>
    <scope>NUCLEOTIDE SEQUENCE [LARGE SCALE GENOMIC DNA]</scope>
    <source>
        <strain evidence="3">cv. PA1801</strain>
    </source>
</reference>
<accession>A0A5B6UFY1</accession>
<feature type="signal peptide" evidence="1">
    <location>
        <begin position="1"/>
        <end position="20"/>
    </location>
</feature>
<protein>
    <submittedName>
        <fullName evidence="2">Uncharacterized protein</fullName>
    </submittedName>
</protein>
<comment type="caution">
    <text evidence="2">The sequence shown here is derived from an EMBL/GenBank/DDBJ whole genome shotgun (WGS) entry which is preliminary data.</text>
</comment>
<organism evidence="2 3">
    <name type="scientific">Gossypium australe</name>
    <dbReference type="NCBI Taxonomy" id="47621"/>
    <lineage>
        <taxon>Eukaryota</taxon>
        <taxon>Viridiplantae</taxon>
        <taxon>Streptophyta</taxon>
        <taxon>Embryophyta</taxon>
        <taxon>Tracheophyta</taxon>
        <taxon>Spermatophyta</taxon>
        <taxon>Magnoliopsida</taxon>
        <taxon>eudicotyledons</taxon>
        <taxon>Gunneridae</taxon>
        <taxon>Pentapetalae</taxon>
        <taxon>rosids</taxon>
        <taxon>malvids</taxon>
        <taxon>Malvales</taxon>
        <taxon>Malvaceae</taxon>
        <taxon>Malvoideae</taxon>
        <taxon>Gossypium</taxon>
    </lineage>
</organism>
<sequence>MCYPFLFFFHKVILNLGAFSIFPLDSNEGSAVPLLPSAFPLPFLELLLQFCGLKHSRIVPKDMGYILFPRSTTRTYNIIDYSFRSQID</sequence>
<dbReference type="EMBL" id="SMMG02000012">
    <property type="protein sequence ID" value="KAA3455696.1"/>
    <property type="molecule type" value="Genomic_DNA"/>
</dbReference>
<keyword evidence="3" id="KW-1185">Reference proteome</keyword>
<proteinExistence type="predicted"/>
<dbReference type="Proteomes" id="UP000325315">
    <property type="component" value="Unassembled WGS sequence"/>
</dbReference>
<name>A0A5B6UFY1_9ROSI</name>
<dbReference type="OrthoDB" id="1013881at2759"/>
<keyword evidence="1" id="KW-0732">Signal</keyword>
<feature type="chain" id="PRO_5022673989" evidence="1">
    <location>
        <begin position="21"/>
        <end position="88"/>
    </location>
</feature>
<evidence type="ECO:0000313" key="3">
    <source>
        <dbReference type="Proteomes" id="UP000325315"/>
    </source>
</evidence>
<dbReference type="AlphaFoldDB" id="A0A5B6UFY1"/>
<evidence type="ECO:0000256" key="1">
    <source>
        <dbReference type="SAM" id="SignalP"/>
    </source>
</evidence>
<gene>
    <name evidence="2" type="ORF">EPI10_018693</name>
</gene>